<keyword evidence="3" id="KW-1185">Reference proteome</keyword>
<dbReference type="Proteomes" id="UP001314170">
    <property type="component" value="Unassembled WGS sequence"/>
</dbReference>
<name>A0AAV1RGZ9_9ROSI</name>
<feature type="region of interest" description="Disordered" evidence="1">
    <location>
        <begin position="1"/>
        <end position="60"/>
    </location>
</feature>
<evidence type="ECO:0000313" key="3">
    <source>
        <dbReference type="Proteomes" id="UP001314170"/>
    </source>
</evidence>
<organism evidence="2 3">
    <name type="scientific">Dovyalis caffra</name>
    <dbReference type="NCBI Taxonomy" id="77055"/>
    <lineage>
        <taxon>Eukaryota</taxon>
        <taxon>Viridiplantae</taxon>
        <taxon>Streptophyta</taxon>
        <taxon>Embryophyta</taxon>
        <taxon>Tracheophyta</taxon>
        <taxon>Spermatophyta</taxon>
        <taxon>Magnoliopsida</taxon>
        <taxon>eudicotyledons</taxon>
        <taxon>Gunneridae</taxon>
        <taxon>Pentapetalae</taxon>
        <taxon>rosids</taxon>
        <taxon>fabids</taxon>
        <taxon>Malpighiales</taxon>
        <taxon>Salicaceae</taxon>
        <taxon>Flacourtieae</taxon>
        <taxon>Dovyalis</taxon>
    </lineage>
</organism>
<reference evidence="2 3" key="1">
    <citation type="submission" date="2024-01" db="EMBL/GenBank/DDBJ databases">
        <authorList>
            <person name="Waweru B."/>
        </authorList>
    </citation>
    <scope>NUCLEOTIDE SEQUENCE [LARGE SCALE GENOMIC DNA]</scope>
</reference>
<feature type="non-terminal residue" evidence="2">
    <location>
        <position position="1"/>
    </location>
</feature>
<sequence>NTKRISTLKGKGSKDVASRRSPPQSSTETRPSLPGLSGKDDCNATRANSSRLHMPCTVLS</sequence>
<protein>
    <submittedName>
        <fullName evidence="2">Uncharacterized protein</fullName>
    </submittedName>
</protein>
<proteinExistence type="predicted"/>
<accession>A0AAV1RGZ9</accession>
<dbReference type="AlphaFoldDB" id="A0AAV1RGZ9"/>
<evidence type="ECO:0000256" key="1">
    <source>
        <dbReference type="SAM" id="MobiDB-lite"/>
    </source>
</evidence>
<comment type="caution">
    <text evidence="2">The sequence shown here is derived from an EMBL/GenBank/DDBJ whole genome shotgun (WGS) entry which is preliminary data.</text>
</comment>
<gene>
    <name evidence="2" type="ORF">DCAF_LOCUS10304</name>
</gene>
<evidence type="ECO:0000313" key="2">
    <source>
        <dbReference type="EMBL" id="CAK7335289.1"/>
    </source>
</evidence>
<feature type="compositionally biased region" description="Polar residues" evidence="1">
    <location>
        <begin position="21"/>
        <end position="30"/>
    </location>
</feature>
<dbReference type="EMBL" id="CAWUPB010000957">
    <property type="protein sequence ID" value="CAK7335289.1"/>
    <property type="molecule type" value="Genomic_DNA"/>
</dbReference>